<keyword evidence="4" id="KW-1134">Transmembrane beta strand</keyword>
<comment type="similarity">
    <text evidence="2">Belongs to the BexD/CtrA/VexA family.</text>
</comment>
<evidence type="ECO:0000256" key="6">
    <source>
        <dbReference type="ARBA" id="ARBA00022692"/>
    </source>
</evidence>
<evidence type="ECO:0000256" key="2">
    <source>
        <dbReference type="ARBA" id="ARBA00009450"/>
    </source>
</evidence>
<feature type="domain" description="Polysaccharide export protein N-terminal" evidence="15">
    <location>
        <begin position="39"/>
        <end position="141"/>
    </location>
</feature>
<evidence type="ECO:0000313" key="23">
    <source>
        <dbReference type="Proteomes" id="UP000061809"/>
    </source>
</evidence>
<keyword evidence="8" id="KW-0625">Polysaccharide transport</keyword>
<dbReference type="Pfam" id="PF22461">
    <property type="entry name" value="SLBB_2"/>
    <property type="match status" value="1"/>
</dbReference>
<evidence type="ECO:0000256" key="12">
    <source>
        <dbReference type="ARBA" id="ARBA00023139"/>
    </source>
</evidence>
<evidence type="ECO:0000256" key="4">
    <source>
        <dbReference type="ARBA" id="ARBA00022452"/>
    </source>
</evidence>
<keyword evidence="7" id="KW-0732">Signal</keyword>
<dbReference type="GO" id="GO:0046930">
    <property type="term" value="C:pore complex"/>
    <property type="evidence" value="ECO:0007669"/>
    <property type="project" value="UniProtKB-KW"/>
</dbReference>
<evidence type="ECO:0000313" key="19">
    <source>
        <dbReference type="EMBL" id="KAA5420456.1"/>
    </source>
</evidence>
<keyword evidence="11" id="KW-0472">Membrane</keyword>
<dbReference type="GeneID" id="66307156"/>
<keyword evidence="6" id="KW-0812">Transmembrane</keyword>
<evidence type="ECO:0000256" key="5">
    <source>
        <dbReference type="ARBA" id="ARBA00022597"/>
    </source>
</evidence>
<dbReference type="KEGG" id="bcel:BcellWH2_01417"/>
<evidence type="ECO:0000313" key="18">
    <source>
        <dbReference type="EMBL" id="KAA5409648.1"/>
    </source>
</evidence>
<dbReference type="PANTHER" id="PTHR33619">
    <property type="entry name" value="POLYSACCHARIDE EXPORT PROTEIN GFCE-RELATED"/>
    <property type="match status" value="1"/>
</dbReference>
<dbReference type="InterPro" id="IPR054765">
    <property type="entry name" value="SLBB_dom"/>
</dbReference>
<reference evidence="20" key="4">
    <citation type="submission" date="2023-03" db="EMBL/GenBank/DDBJ databases">
        <title>DFI Biobank Strains.</title>
        <authorList>
            <person name="Mostad J."/>
            <person name="Paddock L."/>
            <person name="Medina S."/>
            <person name="Waligurski E."/>
            <person name="Barat B."/>
            <person name="Smith R."/>
            <person name="Burgo V."/>
            <person name="Metcalfe C."/>
            <person name="Woodson C."/>
            <person name="Sundararajan A."/>
            <person name="Ramaswamy R."/>
            <person name="Lin H."/>
            <person name="Pamer E.G."/>
        </authorList>
    </citation>
    <scope>NUCLEOTIDE SEQUENCE</scope>
    <source>
        <strain evidence="20">DFI.9.5</strain>
    </source>
</reference>
<evidence type="ECO:0000313" key="24">
    <source>
        <dbReference type="Proteomes" id="UP000283341"/>
    </source>
</evidence>
<dbReference type="EMBL" id="CP012801">
    <property type="protein sequence ID" value="ALJ58678.1"/>
    <property type="molecule type" value="Genomic_DNA"/>
</dbReference>
<reference evidence="21" key="5">
    <citation type="submission" date="2023-08" db="EMBL/GenBank/DDBJ databases">
        <title>Reintroducing virulent viruses to syntetic microbiomes.</title>
        <authorList>
            <person name="Wilde J."/>
            <person name="Boyes R."/>
            <person name="Robinson A.V."/>
            <person name="Daisley B.A."/>
            <person name="Allen-Vercoe E."/>
        </authorList>
    </citation>
    <scope>NUCLEOTIDE SEQUENCE</scope>
    <source>
        <strain evidence="21">225I_12FAA</strain>
    </source>
</reference>
<reference evidence="22 24" key="2">
    <citation type="submission" date="2018-08" db="EMBL/GenBank/DDBJ databases">
        <title>A genome reference for cultivated species of the human gut microbiota.</title>
        <authorList>
            <person name="Zou Y."/>
            <person name="Xue W."/>
            <person name="Luo G."/>
        </authorList>
    </citation>
    <scope>NUCLEOTIDE SEQUENCE [LARGE SCALE GENOMIC DNA]</scope>
    <source>
        <strain evidence="22 24">AF22-3AC</strain>
    </source>
</reference>
<evidence type="ECO:0000259" key="16">
    <source>
        <dbReference type="Pfam" id="PF22461"/>
    </source>
</evidence>
<keyword evidence="9" id="KW-0406">Ion transport</keyword>
<comment type="subcellular location">
    <subcellularLocation>
        <location evidence="1">Cell outer membrane</location>
        <topology evidence="1">Multi-pass membrane protein</topology>
    </subcellularLocation>
</comment>
<evidence type="ECO:0000256" key="10">
    <source>
        <dbReference type="ARBA" id="ARBA00023114"/>
    </source>
</evidence>
<keyword evidence="10" id="KW-0626">Porin</keyword>
<proteinExistence type="inferred from homology"/>
<evidence type="ECO:0000256" key="13">
    <source>
        <dbReference type="ARBA" id="ARBA00023237"/>
    </source>
</evidence>
<dbReference type="EMBL" id="QRVJ01000007">
    <property type="protein sequence ID" value="RGS37063.1"/>
    <property type="molecule type" value="Genomic_DNA"/>
</dbReference>
<dbReference type="Proteomes" id="UP000283341">
    <property type="component" value="Unassembled WGS sequence"/>
</dbReference>
<organism evidence="17 23">
    <name type="scientific">Bacteroides cellulosilyticus</name>
    <dbReference type="NCBI Taxonomy" id="246787"/>
    <lineage>
        <taxon>Bacteria</taxon>
        <taxon>Pseudomonadati</taxon>
        <taxon>Bacteroidota</taxon>
        <taxon>Bacteroidia</taxon>
        <taxon>Bacteroidales</taxon>
        <taxon>Bacteroidaceae</taxon>
        <taxon>Bacteroides</taxon>
    </lineage>
</organism>
<keyword evidence="12" id="KW-0564">Palmitate</keyword>
<dbReference type="InterPro" id="IPR049712">
    <property type="entry name" value="Poly_export"/>
</dbReference>
<dbReference type="GO" id="GO:0006811">
    <property type="term" value="P:monoatomic ion transport"/>
    <property type="evidence" value="ECO:0007669"/>
    <property type="project" value="UniProtKB-KW"/>
</dbReference>
<dbReference type="Proteomes" id="UP000448877">
    <property type="component" value="Unassembled WGS sequence"/>
</dbReference>
<keyword evidence="3" id="KW-0813">Transport</keyword>
<evidence type="ECO:0000313" key="21">
    <source>
        <dbReference type="EMBL" id="MDT4510378.1"/>
    </source>
</evidence>
<evidence type="ECO:0000313" key="25">
    <source>
        <dbReference type="Proteomes" id="UP000325055"/>
    </source>
</evidence>
<evidence type="ECO:0000259" key="15">
    <source>
        <dbReference type="Pfam" id="PF02563"/>
    </source>
</evidence>
<evidence type="ECO:0000313" key="17">
    <source>
        <dbReference type="EMBL" id="ALJ58678.1"/>
    </source>
</evidence>
<reference evidence="25 26" key="3">
    <citation type="journal article" date="2019" name="Nat. Med.">
        <title>A library of human gut bacterial isolates paired with longitudinal multiomics data enables mechanistic microbiome research.</title>
        <authorList>
            <person name="Poyet M."/>
            <person name="Groussin M."/>
            <person name="Gibbons S.M."/>
            <person name="Avila-Pacheco J."/>
            <person name="Jiang X."/>
            <person name="Kearney S.M."/>
            <person name="Perrotta A.R."/>
            <person name="Berdy B."/>
            <person name="Zhao S."/>
            <person name="Lieberman T.D."/>
            <person name="Swanson P.K."/>
            <person name="Smith M."/>
            <person name="Roesemann S."/>
            <person name="Alexander J.E."/>
            <person name="Rich S.A."/>
            <person name="Livny J."/>
            <person name="Vlamakis H."/>
            <person name="Clish C."/>
            <person name="Bullock K."/>
            <person name="Deik A."/>
            <person name="Scott J."/>
            <person name="Pierce K.A."/>
            <person name="Xavier R.J."/>
            <person name="Alm E.J."/>
        </authorList>
    </citation>
    <scope>NUCLEOTIDE SEQUENCE [LARGE SCALE GENOMIC DNA]</scope>
    <source>
        <strain evidence="19 26">BIOML-A6</strain>
        <strain evidence="18 25">BIOML-A7</strain>
    </source>
</reference>
<dbReference type="eggNOG" id="COG1596">
    <property type="taxonomic scope" value="Bacteria"/>
</dbReference>
<dbReference type="EMBL" id="JARFID010000005">
    <property type="protein sequence ID" value="MDE8693902.1"/>
    <property type="molecule type" value="Genomic_DNA"/>
</dbReference>
<dbReference type="Gene3D" id="3.10.560.10">
    <property type="entry name" value="Outer membrane lipoprotein wza domain like"/>
    <property type="match status" value="1"/>
</dbReference>
<dbReference type="EMBL" id="VVYW01000006">
    <property type="protein sequence ID" value="KAA5409648.1"/>
    <property type="molecule type" value="Genomic_DNA"/>
</dbReference>
<dbReference type="InterPro" id="IPR003715">
    <property type="entry name" value="Poly_export_N"/>
</dbReference>
<evidence type="ECO:0000256" key="9">
    <source>
        <dbReference type="ARBA" id="ARBA00023065"/>
    </source>
</evidence>
<keyword evidence="13" id="KW-0998">Cell outer membrane</keyword>
<dbReference type="RefSeq" id="WP_007214929.1">
    <property type="nucleotide sequence ID" value="NZ_CABMLT010000001.1"/>
</dbReference>
<evidence type="ECO:0000313" key="26">
    <source>
        <dbReference type="Proteomes" id="UP000448877"/>
    </source>
</evidence>
<dbReference type="Pfam" id="PF02563">
    <property type="entry name" value="Poly_export"/>
    <property type="match status" value="1"/>
</dbReference>
<evidence type="ECO:0000256" key="1">
    <source>
        <dbReference type="ARBA" id="ARBA00004571"/>
    </source>
</evidence>
<dbReference type="Proteomes" id="UP001266995">
    <property type="component" value="Unassembled WGS sequence"/>
</dbReference>
<dbReference type="GO" id="GO:0015288">
    <property type="term" value="F:porin activity"/>
    <property type="evidence" value="ECO:0007669"/>
    <property type="project" value="UniProtKB-KW"/>
</dbReference>
<dbReference type="Proteomes" id="UP000061809">
    <property type="component" value="Chromosome"/>
</dbReference>
<keyword evidence="14" id="KW-0449">Lipoprotein</keyword>
<evidence type="ECO:0000256" key="3">
    <source>
        <dbReference type="ARBA" id="ARBA00022448"/>
    </source>
</evidence>
<dbReference type="PROSITE" id="PS51257">
    <property type="entry name" value="PROKAR_LIPOPROTEIN"/>
    <property type="match status" value="1"/>
</dbReference>
<reference evidence="17 23" key="1">
    <citation type="journal article" date="2015" name="Science">
        <title>Genetic determinants of in vivo fitness and diet responsiveness in multiple human gut Bacteroides.</title>
        <authorList>
            <person name="Wu M."/>
            <person name="McNulty N.P."/>
            <person name="Rodionov D.A."/>
            <person name="Khoroshkin M.S."/>
            <person name="Griffin N.W."/>
            <person name="Cheng J."/>
            <person name="Latreille P."/>
            <person name="Kerstetter R.A."/>
            <person name="Terrapon N."/>
            <person name="Henrissat B."/>
            <person name="Osterman A.L."/>
            <person name="Gordon J.I."/>
        </authorList>
    </citation>
    <scope>NUCLEOTIDE SEQUENCE [LARGE SCALE GENOMIC DNA]</scope>
    <source>
        <strain evidence="17 23">WH2</strain>
    </source>
</reference>
<dbReference type="EMBL" id="JAVSNH010000001">
    <property type="protein sequence ID" value="MDT4510378.1"/>
    <property type="molecule type" value="Genomic_DNA"/>
</dbReference>
<protein>
    <submittedName>
        <fullName evidence="21">Polysaccharide biosynthesis/export family protein</fullName>
    </submittedName>
    <submittedName>
        <fullName evidence="17">Polysaccharide biosynthesis/export protein</fullName>
    </submittedName>
    <submittedName>
        <fullName evidence="18">Polysaccharide export protein</fullName>
    </submittedName>
</protein>
<evidence type="ECO:0000256" key="7">
    <source>
        <dbReference type="ARBA" id="ARBA00022729"/>
    </source>
</evidence>
<name>A0A0P0GNA7_9BACE</name>
<gene>
    <name evidence="17" type="ORF">BcellWH2_01417</name>
    <name evidence="22" type="ORF">DWX97_10810</name>
    <name evidence="19" type="ORF">F2Y81_08100</name>
    <name evidence="18" type="ORF">F2Y86_08030</name>
    <name evidence="20" type="ORF">PZH42_07275</name>
    <name evidence="21" type="ORF">RO785_05230</name>
</gene>
<dbReference type="GO" id="GO:0009279">
    <property type="term" value="C:cell outer membrane"/>
    <property type="evidence" value="ECO:0007669"/>
    <property type="project" value="UniProtKB-SubCell"/>
</dbReference>
<dbReference type="AlphaFoldDB" id="A0A0P0GNA7"/>
<accession>A0A0P0GNA7</accession>
<dbReference type="Proteomes" id="UP000325055">
    <property type="component" value="Unassembled WGS sequence"/>
</dbReference>
<evidence type="ECO:0000313" key="22">
    <source>
        <dbReference type="EMBL" id="RGS37063.1"/>
    </source>
</evidence>
<dbReference type="PATRIC" id="fig|246787.4.peg.1461"/>
<dbReference type="STRING" id="246787.BcellWH2_01417"/>
<keyword evidence="5" id="KW-0762">Sugar transport</keyword>
<sequence>MKNHLLYLLFSLALLSSCNTSKEIIYFQDVEVNSPEAVAPPQDITVQPKDQISIVVSSKDPELAALFNLTRVQQRVGSTGLNNSNNNGEISGYTLDDKGAIDFPVLGNLTVAGMTRSQIAALVKQRLKEENLVNDPVVTVEFMNLSFSVLGEVKTPGKYSISKDYITLLEAISMAGDLTIYGKRDAIFVIREEKGERVTHWVDLRSCDLFKSPVYYLKQNDVVYVQPNKVRAGQSTLNENSVKSVGLWISIGSFLTSLGVLLFK</sequence>
<dbReference type="EMBL" id="VVYV01000010">
    <property type="protein sequence ID" value="KAA5420456.1"/>
    <property type="molecule type" value="Genomic_DNA"/>
</dbReference>
<evidence type="ECO:0000256" key="11">
    <source>
        <dbReference type="ARBA" id="ARBA00023136"/>
    </source>
</evidence>
<dbReference type="PANTHER" id="PTHR33619:SF3">
    <property type="entry name" value="POLYSACCHARIDE EXPORT PROTEIN GFCE-RELATED"/>
    <property type="match status" value="1"/>
</dbReference>
<feature type="domain" description="SLBB" evidence="16">
    <location>
        <begin position="147"/>
        <end position="225"/>
    </location>
</feature>
<evidence type="ECO:0000256" key="8">
    <source>
        <dbReference type="ARBA" id="ARBA00023047"/>
    </source>
</evidence>
<evidence type="ECO:0000313" key="20">
    <source>
        <dbReference type="EMBL" id="MDE8693902.1"/>
    </source>
</evidence>
<evidence type="ECO:0000256" key="14">
    <source>
        <dbReference type="ARBA" id="ARBA00023288"/>
    </source>
</evidence>
<dbReference type="Proteomes" id="UP001221924">
    <property type="component" value="Unassembled WGS sequence"/>
</dbReference>
<dbReference type="GO" id="GO:0015159">
    <property type="term" value="F:polysaccharide transmembrane transporter activity"/>
    <property type="evidence" value="ECO:0007669"/>
    <property type="project" value="InterPro"/>
</dbReference>